<dbReference type="Proteomes" id="UP000647172">
    <property type="component" value="Unassembled WGS sequence"/>
</dbReference>
<evidence type="ECO:0000256" key="1">
    <source>
        <dbReference type="SAM" id="SignalP"/>
    </source>
</evidence>
<dbReference type="RefSeq" id="WP_203764381.1">
    <property type="nucleotide sequence ID" value="NZ_BAAAYJ010000103.1"/>
</dbReference>
<comment type="caution">
    <text evidence="2">The sequence shown here is derived from an EMBL/GenBank/DDBJ whole genome shotgun (WGS) entry which is preliminary data.</text>
</comment>
<reference evidence="2" key="1">
    <citation type="submission" date="2021-01" db="EMBL/GenBank/DDBJ databases">
        <title>Whole genome shotgun sequence of Actinoplanes nipponensis NBRC 14063.</title>
        <authorList>
            <person name="Komaki H."/>
            <person name="Tamura T."/>
        </authorList>
    </citation>
    <scope>NUCLEOTIDE SEQUENCE</scope>
    <source>
        <strain evidence="2">NBRC 14063</strain>
    </source>
</reference>
<keyword evidence="1" id="KW-0732">Signal</keyword>
<keyword evidence="3" id="KW-1185">Reference proteome</keyword>
<gene>
    <name evidence="2" type="ORF">Ani05nite_06340</name>
</gene>
<organism evidence="2 3">
    <name type="scientific">Actinoplanes nipponensis</name>
    <dbReference type="NCBI Taxonomy" id="135950"/>
    <lineage>
        <taxon>Bacteria</taxon>
        <taxon>Bacillati</taxon>
        <taxon>Actinomycetota</taxon>
        <taxon>Actinomycetes</taxon>
        <taxon>Micromonosporales</taxon>
        <taxon>Micromonosporaceae</taxon>
        <taxon>Actinoplanes</taxon>
    </lineage>
</organism>
<evidence type="ECO:0000313" key="2">
    <source>
        <dbReference type="EMBL" id="GIE47100.1"/>
    </source>
</evidence>
<feature type="chain" id="PRO_5038123475" description="Peptidase inhibitor family I36" evidence="1">
    <location>
        <begin position="29"/>
        <end position="173"/>
    </location>
</feature>
<protein>
    <recommendedName>
        <fullName evidence="4">Peptidase inhibitor family I36</fullName>
    </recommendedName>
</protein>
<sequence>MSRRFISLVAMVIGAILAAAFQAVPANAAAPSVQAQIDAITAEHGGQQTSATQVTWRGGAVVLDLVAPDRALASVEGCPSNAYCFYEHQNFNHNKPNGRMLTFRDCTTAGLRQNLTDYGFQDKTTSWVVNKSLRLVDVFTGTNTRLWQERAHSKSSNVGTADNDKADWFRCYL</sequence>
<evidence type="ECO:0008006" key="4">
    <source>
        <dbReference type="Google" id="ProtNLM"/>
    </source>
</evidence>
<dbReference type="EMBL" id="BOMQ01000008">
    <property type="protein sequence ID" value="GIE47100.1"/>
    <property type="molecule type" value="Genomic_DNA"/>
</dbReference>
<dbReference type="AlphaFoldDB" id="A0A919JCZ9"/>
<dbReference type="Pfam" id="PF03995">
    <property type="entry name" value="Inhibitor_I36"/>
    <property type="match status" value="1"/>
</dbReference>
<feature type="signal peptide" evidence="1">
    <location>
        <begin position="1"/>
        <end position="28"/>
    </location>
</feature>
<accession>A0A919JCZ9</accession>
<name>A0A919JCZ9_9ACTN</name>
<evidence type="ECO:0000313" key="3">
    <source>
        <dbReference type="Proteomes" id="UP000647172"/>
    </source>
</evidence>
<proteinExistence type="predicted"/>